<reference evidence="5" key="1">
    <citation type="submission" date="2020-02" db="EMBL/GenBank/DDBJ databases">
        <title>A new Streptomyces sp. for controlling soil-borne diseases.</title>
        <authorList>
            <person name="Li X."/>
            <person name="Tian Y."/>
            <person name="Gao K."/>
        </authorList>
    </citation>
    <scope>NUCLEOTIDE SEQUENCE [LARGE SCALE GENOMIC DNA]</scope>
    <source>
        <strain evidence="5">0250</strain>
    </source>
</reference>
<keyword evidence="6" id="KW-1185">Reference proteome</keyword>
<dbReference type="SUPFAM" id="SSF49764">
    <property type="entry name" value="HSP20-like chaperones"/>
    <property type="match status" value="1"/>
</dbReference>
<dbReference type="EMBL" id="JAAIKT010000117">
    <property type="protein sequence ID" value="NEW77407.1"/>
    <property type="molecule type" value="Genomic_DNA"/>
</dbReference>
<gene>
    <name evidence="5" type="ORF">G4H13_45630</name>
</gene>
<comment type="caution">
    <text evidence="5">The sequence shown here is derived from an EMBL/GenBank/DDBJ whole genome shotgun (WGS) entry which is preliminary data.</text>
</comment>
<dbReference type="PROSITE" id="PS01031">
    <property type="entry name" value="SHSP"/>
    <property type="match status" value="1"/>
</dbReference>
<dbReference type="InterPro" id="IPR008978">
    <property type="entry name" value="HSP20-like_chaperone"/>
</dbReference>
<dbReference type="Proteomes" id="UP000476310">
    <property type="component" value="Unassembled WGS sequence"/>
</dbReference>
<feature type="domain" description="SHSP" evidence="4">
    <location>
        <begin position="1"/>
        <end position="53"/>
    </location>
</feature>
<evidence type="ECO:0000256" key="2">
    <source>
        <dbReference type="RuleBase" id="RU003616"/>
    </source>
</evidence>
<dbReference type="RefSeq" id="WP_164436796.1">
    <property type="nucleotide sequence ID" value="NZ_JAAIKT010000117.1"/>
</dbReference>
<organism evidence="5 6">
    <name type="scientific">Streptomyces rhizosphaericus</name>
    <dbReference type="NCBI Taxonomy" id="114699"/>
    <lineage>
        <taxon>Bacteria</taxon>
        <taxon>Bacillati</taxon>
        <taxon>Actinomycetota</taxon>
        <taxon>Actinomycetes</taxon>
        <taxon>Kitasatosporales</taxon>
        <taxon>Streptomycetaceae</taxon>
        <taxon>Streptomyces</taxon>
        <taxon>Streptomyces violaceusniger group</taxon>
    </lineage>
</organism>
<evidence type="ECO:0000313" key="6">
    <source>
        <dbReference type="Proteomes" id="UP000476310"/>
    </source>
</evidence>
<accession>A0A6G4AY67</accession>
<dbReference type="Pfam" id="PF00011">
    <property type="entry name" value="HSP20"/>
    <property type="match status" value="1"/>
</dbReference>
<evidence type="ECO:0000313" key="5">
    <source>
        <dbReference type="EMBL" id="NEW77407.1"/>
    </source>
</evidence>
<evidence type="ECO:0000256" key="3">
    <source>
        <dbReference type="SAM" id="MobiDB-lite"/>
    </source>
</evidence>
<feature type="region of interest" description="Disordered" evidence="3">
    <location>
        <begin position="35"/>
        <end position="83"/>
    </location>
</feature>
<evidence type="ECO:0000259" key="4">
    <source>
        <dbReference type="PROSITE" id="PS01031"/>
    </source>
</evidence>
<comment type="similarity">
    <text evidence="1 2">Belongs to the small heat shock protein (HSP20) family.</text>
</comment>
<protein>
    <submittedName>
        <fullName evidence="5">Hsp20 family protein</fullName>
    </submittedName>
</protein>
<dbReference type="Gene3D" id="2.60.40.790">
    <property type="match status" value="1"/>
</dbReference>
<dbReference type="InterPro" id="IPR002068">
    <property type="entry name" value="A-crystallin/Hsp20_dom"/>
</dbReference>
<dbReference type="AlphaFoldDB" id="A0A6G4AY67"/>
<sequence>MRGGRGLFHYRVTLPQNTGAEHISAELAEGVLTVKVPKARRPGPGRNPPCAPPTERQPPAGSEQDGGGMGSPTGRPRAGPARCPCAMTFVEGVGHAASQCLLPARTVRCPRPRRWR</sequence>
<feature type="compositionally biased region" description="Pro residues" evidence="3">
    <location>
        <begin position="45"/>
        <end position="56"/>
    </location>
</feature>
<evidence type="ECO:0000256" key="1">
    <source>
        <dbReference type="PROSITE-ProRule" id="PRU00285"/>
    </source>
</evidence>
<name>A0A6G4AY67_9ACTN</name>
<proteinExistence type="inferred from homology"/>